<reference evidence="1" key="1">
    <citation type="submission" date="2022-07" db="EMBL/GenBank/DDBJ databases">
        <title>Phylogenomic reconstructions and comparative analyses of Kickxellomycotina fungi.</title>
        <authorList>
            <person name="Reynolds N.K."/>
            <person name="Stajich J.E."/>
            <person name="Barry K."/>
            <person name="Grigoriev I.V."/>
            <person name="Crous P."/>
            <person name="Smith M.E."/>
        </authorList>
    </citation>
    <scope>NUCLEOTIDE SEQUENCE</scope>
    <source>
        <strain evidence="1">Benny 63K</strain>
    </source>
</reference>
<name>A0ACC1INT1_9FUNG</name>
<proteinExistence type="predicted"/>
<evidence type="ECO:0000313" key="1">
    <source>
        <dbReference type="EMBL" id="KAJ1897248.1"/>
    </source>
</evidence>
<dbReference type="Proteomes" id="UP001150581">
    <property type="component" value="Unassembled WGS sequence"/>
</dbReference>
<keyword evidence="2" id="KW-1185">Reference proteome</keyword>
<organism evidence="1 2">
    <name type="scientific">Kickxella alabastrina</name>
    <dbReference type="NCBI Taxonomy" id="61397"/>
    <lineage>
        <taxon>Eukaryota</taxon>
        <taxon>Fungi</taxon>
        <taxon>Fungi incertae sedis</taxon>
        <taxon>Zoopagomycota</taxon>
        <taxon>Kickxellomycotina</taxon>
        <taxon>Kickxellomycetes</taxon>
        <taxon>Kickxellales</taxon>
        <taxon>Kickxellaceae</taxon>
        <taxon>Kickxella</taxon>
    </lineage>
</organism>
<dbReference type="EMBL" id="JANBPG010000352">
    <property type="protein sequence ID" value="KAJ1897248.1"/>
    <property type="molecule type" value="Genomic_DNA"/>
</dbReference>
<protein>
    <submittedName>
        <fullName evidence="1">Uncharacterized protein</fullName>
    </submittedName>
</protein>
<gene>
    <name evidence="1" type="ORF">LPJ66_003486</name>
</gene>
<sequence>MSLPPELIATGASSSKTSLSLSSSSIINQKAAHDVSGTKVIGAGTEFEGTLNATLTGIKKKMVTEWRCFDKIFIIVGVFFINVILATDSSAAATIQPKVLNDFNDMPRAGIIATIIFMFIAGIRPVFAKISYVFGHLHALILAMVLHTLGLISCASAKRFSAIFAGTAVAVLAIILVDILPVHLRAVVTAYVYIPFITNYYLGVEVANSLVDRWHWVYGILAILAIACSMPAFYSLYFLDKRARATLRTMESSTVIEKKPMLKHFSNAIMEMDVPGLVLICGGIIAILAPLGMQLNVTYGWGSPYVIAPLVIGVVALAFFVYYGSHLAMFSVVPFKLFKSHTFFPP</sequence>
<accession>A0ACC1INT1</accession>
<comment type="caution">
    <text evidence="1">The sequence shown here is derived from an EMBL/GenBank/DDBJ whole genome shotgun (WGS) entry which is preliminary data.</text>
</comment>
<evidence type="ECO:0000313" key="2">
    <source>
        <dbReference type="Proteomes" id="UP001150581"/>
    </source>
</evidence>